<dbReference type="AlphaFoldDB" id="A0A7W5E077"/>
<keyword evidence="2" id="KW-1185">Reference proteome</keyword>
<gene>
    <name evidence="1" type="ORF">FHS27_003636</name>
</gene>
<dbReference type="EMBL" id="JACHXU010000012">
    <property type="protein sequence ID" value="MBB3207809.1"/>
    <property type="molecule type" value="Genomic_DNA"/>
</dbReference>
<dbReference type="Proteomes" id="UP000536179">
    <property type="component" value="Unassembled WGS sequence"/>
</dbReference>
<reference evidence="1 2" key="1">
    <citation type="submission" date="2020-08" db="EMBL/GenBank/DDBJ databases">
        <title>Genomic Encyclopedia of Type Strains, Phase III (KMG-III): the genomes of soil and plant-associated and newly described type strains.</title>
        <authorList>
            <person name="Whitman W."/>
        </authorList>
    </citation>
    <scope>NUCLEOTIDE SEQUENCE [LARGE SCALE GENOMIC DNA]</scope>
    <source>
        <strain evidence="1 2">CECT 8075</strain>
    </source>
</reference>
<sequence>MQMTSVVKGSYLQRDKLAHCFSLSTPTTGWLAQPVCSLRQLLHSA</sequence>
<accession>A0A7W5E077</accession>
<proteinExistence type="predicted"/>
<evidence type="ECO:0000313" key="1">
    <source>
        <dbReference type="EMBL" id="MBB3207809.1"/>
    </source>
</evidence>
<organism evidence="1 2">
    <name type="scientific">Aporhodopirellula rubra</name>
    <dbReference type="NCBI Taxonomy" id="980271"/>
    <lineage>
        <taxon>Bacteria</taxon>
        <taxon>Pseudomonadati</taxon>
        <taxon>Planctomycetota</taxon>
        <taxon>Planctomycetia</taxon>
        <taxon>Pirellulales</taxon>
        <taxon>Pirellulaceae</taxon>
        <taxon>Aporhodopirellula</taxon>
    </lineage>
</organism>
<name>A0A7W5E077_9BACT</name>
<comment type="caution">
    <text evidence="1">The sequence shown here is derived from an EMBL/GenBank/DDBJ whole genome shotgun (WGS) entry which is preliminary data.</text>
</comment>
<evidence type="ECO:0000313" key="2">
    <source>
        <dbReference type="Proteomes" id="UP000536179"/>
    </source>
</evidence>
<protein>
    <submittedName>
        <fullName evidence="1">Uncharacterized protein</fullName>
    </submittedName>
</protein>